<dbReference type="EMBL" id="CAJOBS010000163">
    <property type="protein sequence ID" value="CAF4512030.1"/>
    <property type="molecule type" value="Genomic_DNA"/>
</dbReference>
<dbReference type="InterPro" id="IPR011990">
    <property type="entry name" value="TPR-like_helical_dom_sf"/>
</dbReference>
<dbReference type="SUPFAM" id="SSF81901">
    <property type="entry name" value="HCP-like"/>
    <property type="match status" value="1"/>
</dbReference>
<gene>
    <name evidence="2" type="ORF">TOA249_LOCUS4337</name>
</gene>
<feature type="domain" description="Microbial-type PARG catalytic" evidence="1">
    <location>
        <begin position="829"/>
        <end position="991"/>
    </location>
</feature>
<evidence type="ECO:0000313" key="2">
    <source>
        <dbReference type="EMBL" id="CAF4512030.1"/>
    </source>
</evidence>
<organism evidence="2 3">
    <name type="scientific">Rotaria socialis</name>
    <dbReference type="NCBI Taxonomy" id="392032"/>
    <lineage>
        <taxon>Eukaryota</taxon>
        <taxon>Metazoa</taxon>
        <taxon>Spiralia</taxon>
        <taxon>Gnathifera</taxon>
        <taxon>Rotifera</taxon>
        <taxon>Eurotatoria</taxon>
        <taxon>Bdelloidea</taxon>
        <taxon>Philodinida</taxon>
        <taxon>Philodinidae</taxon>
        <taxon>Rotaria</taxon>
    </lineage>
</organism>
<dbReference type="Gene3D" id="3.40.220.10">
    <property type="entry name" value="Leucine Aminopeptidase, subunit E, domain 1"/>
    <property type="match status" value="1"/>
</dbReference>
<dbReference type="InterPro" id="IPR043472">
    <property type="entry name" value="Macro_dom-like"/>
</dbReference>
<dbReference type="InterPro" id="IPR012664">
    <property type="entry name" value="CHP02452"/>
</dbReference>
<evidence type="ECO:0000313" key="3">
    <source>
        <dbReference type="Proteomes" id="UP000663838"/>
    </source>
</evidence>
<accession>A0A820W6J9</accession>
<dbReference type="PANTHER" id="PTHR35596">
    <property type="entry name" value="DUF2263 DOMAIN-CONTAINING PROTEIN"/>
    <property type="match status" value="1"/>
</dbReference>
<dbReference type="Proteomes" id="UP000663838">
    <property type="component" value="Unassembled WGS sequence"/>
</dbReference>
<dbReference type="Gene3D" id="1.25.40.10">
    <property type="entry name" value="Tetratricopeptide repeat domain"/>
    <property type="match status" value="1"/>
</dbReference>
<dbReference type="SUPFAM" id="SSF56399">
    <property type="entry name" value="ADP-ribosylation"/>
    <property type="match status" value="1"/>
</dbReference>
<dbReference type="SUPFAM" id="SSF52949">
    <property type="entry name" value="Macro domain-like"/>
    <property type="match status" value="1"/>
</dbReference>
<protein>
    <recommendedName>
        <fullName evidence="1">Microbial-type PARG catalytic domain-containing protein</fullName>
    </recommendedName>
</protein>
<feature type="non-terminal residue" evidence="2">
    <location>
        <position position="1535"/>
    </location>
</feature>
<name>A0A820W6J9_9BILA</name>
<dbReference type="PANTHER" id="PTHR35596:SF1">
    <property type="entry name" value="MICROBIAL-TYPE PARG CATALYTIC DOMAIN-CONTAINING PROTEIN"/>
    <property type="match status" value="1"/>
</dbReference>
<sequence>MDATIVPTDGFKTNDDSMLLEIFCLVWLDANANGKETRNTEQKLRSIINNLKKFQDIEQCRKFIEERSQKDRLIMVVSGRLGREIVPSINQLRQVISIYVYCVDKKSVENWASKFSKVKAVIVELDELIDRITADHKIQKIVEKPLSINIFTINAGGGYSTISLNGQFVFSQVLIDCLLRLKYTEVDKNELIHHCKQQYEGNVIELSNLHEFQQQYSPNKALWCVDKNQALSFLSTSNATINLEPILFEIDADPTLANTKPFADISTHSHFSGESEVLFMLGSIFRLNSIDHSSNDQVWIIRMTLCSDDEHDLEQVLINMKQQFGCGETNLLTLGKLLWEMSKLDLAEKYFIRLLEQLPPDDPSLGALYQDLGKLTSQAGDLDKSMKWRKKAIALQSETNQYQANLLHINLINSKHCFSGPASSKKLNKGEPIIVYIPDLPVNIDSNQLLENMIRQCLEIKHKQKIVDVKCDAKLGIGIVYLHTDEVKHNLINIIEKIIIEISKNTTVSFVDELELVSYIVVDNMDTKELPSVDEICRRWVHLYKVQSQPQCERLSAQFPNIFRIITHSLDELLPAMSTKEFSINKQFATVYFRADCAFFEDLPRTTTLDRLTDAISSQISDKYMSKELIHIQYNKANANAIVLTSGKARMWALHSSILLDGRSFMKKDSLACRLLIRTVPKEMSTSLIRNHKMFGNAVVKIFPSGEHVVLELSDRSIYEKCIDQGAVRINQHILGMEAYTFTSNPENSEIDAENWYETEMVDHKPDIMPFISNSQHPIFQYQWNPRVFLEQFRLWTSSERKANEKDQVKFEKLCNLKSHLLRMTVMLNTIGVVKRGFYRIGEKEINLKPDRLKTILYDHKSKLQRGKTISLSHATEFPYTSTSVSVVNEDCFIVYQNLVNRGCRPVVFNVANAASPGGGYKRGDGAQEETLFRRSNYFQSLDLELDDGKPTARFYCNSNCDLAPLGKGDRLYPMDEFGAIYSAGLTVFRQPEDTGYAFMDIPMYDVCAIAMAAYRDPKLESDLLTSQYSLGTRKKIENIFAIAYHQKHDSLVLSAFGCGALRNPPKHIATIFKSVIEQYAGYFKYIYFAIADDHNAGQDLNPTGNYRLFHKLLDNLEQEPKQQHLVDMMIGPWRILNQKPSKEITLSDIRIRYSYPCFHGGKCNDLNNEQHCREFSHPPLCPYANDAATCNKKNDNQHMLWFRHREKCSYTGETDFMHSNEFEHPEFCRDGGRCENMAAEHLKAYQHLPLCKYRRECVDFNSGSVEHCQSYRHCVPMCRFGHFCTKFHDEKHLSEENHPFLQPCSFTPFHCRQYNSFGEAKDTKTLGIDVQNHCFHYSHVCRYGRQCRDTSDIHWKITIHIARNICSFGDKCRQTYDEDHLNSFSHPGIADIRLLCSYPTYKCRDRRKPEHIIEYRHHGGYDNSEVIGCFGQNHEIDFVKNQERIIQAINTYVKDTHSKQLSVSLEVQKWVKGLQPIHRCSKLIFESILVHGHAMSRDHMENLKRSYFAAQAVQEHKRVRGIFDRYKMAPIEDN</sequence>
<comment type="caution">
    <text evidence="2">The sequence shown here is derived from an EMBL/GenBank/DDBJ whole genome shotgun (WGS) entry which is preliminary data.</text>
</comment>
<dbReference type="Pfam" id="PF10021">
    <property type="entry name" value="PARG_cat_microb"/>
    <property type="match status" value="1"/>
</dbReference>
<evidence type="ECO:0000259" key="1">
    <source>
        <dbReference type="Pfam" id="PF10021"/>
    </source>
</evidence>
<dbReference type="Gene3D" id="3.90.176.10">
    <property type="entry name" value="Toxin ADP-ribosyltransferase, Chain A, domain 1"/>
    <property type="match status" value="1"/>
</dbReference>
<dbReference type="InterPro" id="IPR019261">
    <property type="entry name" value="PARG_cat_microbial"/>
</dbReference>
<proteinExistence type="predicted"/>
<dbReference type="NCBIfam" id="TIGR02452">
    <property type="entry name" value="TIGR02452 family protein"/>
    <property type="match status" value="1"/>
</dbReference>
<reference evidence="2" key="1">
    <citation type="submission" date="2021-02" db="EMBL/GenBank/DDBJ databases">
        <authorList>
            <person name="Nowell W R."/>
        </authorList>
    </citation>
    <scope>NUCLEOTIDE SEQUENCE</scope>
</reference>